<dbReference type="RefSeq" id="WP_100509793.1">
    <property type="nucleotide sequence ID" value="NZ_PEBI01000001.1"/>
</dbReference>
<evidence type="ECO:0008006" key="3">
    <source>
        <dbReference type="Google" id="ProtNLM"/>
    </source>
</evidence>
<dbReference type="OrthoDB" id="1491115at2"/>
<dbReference type="Proteomes" id="UP000229095">
    <property type="component" value="Unassembled WGS sequence"/>
</dbReference>
<dbReference type="AlphaFoldDB" id="A0A2M9HA02"/>
<gene>
    <name evidence="1" type="ORF">CS006_00135</name>
</gene>
<evidence type="ECO:0000313" key="2">
    <source>
        <dbReference type="Proteomes" id="UP000229095"/>
    </source>
</evidence>
<keyword evidence="2" id="KW-1185">Reference proteome</keyword>
<organism evidence="1 2">
    <name type="scientific">Bifidobacterium primatium</name>
    <dbReference type="NCBI Taxonomy" id="2045438"/>
    <lineage>
        <taxon>Bacteria</taxon>
        <taxon>Bacillati</taxon>
        <taxon>Actinomycetota</taxon>
        <taxon>Actinomycetes</taxon>
        <taxon>Bifidobacteriales</taxon>
        <taxon>Bifidobacteriaceae</taxon>
        <taxon>Bifidobacterium</taxon>
    </lineage>
</organism>
<comment type="caution">
    <text evidence="1">The sequence shown here is derived from an EMBL/GenBank/DDBJ whole genome shotgun (WGS) entry which is preliminary data.</text>
</comment>
<sequence>MSRGSVPFGDGADGVQEPPVVLDWIEATNPKDRMLMGTIARRRAPLGSHAMWHPMPNRAEKLDLLEEQSAIRVQELIPLRYARMSVSPFTFYRGTALIMASDLAATPVSGIPVQCVGDAHIANFGIFMSPTRHLVFDVNDFDETLPGPWEWDVKRLVTSVEICARDRGFDKATRRRAVQECIRSYHASMDEFAQMDNLDVWYANLDVEKTLQEYTKNGMPSKTLRKAVNKALSKDSNHAAQKFGELVDGEPRFRSDPPELVPIDELKGYDHEGPLDVTIRTLFDRYKDNLYADRRQVLDSYHRYHDAARKVVGVGSVGTRVWVMLLSGRDVNDALVLQIKEAETSVLERFVGRSRFRTHGERVVQGQKVIQTTSDVLLGWTSMTTPEGLRKDYYVRQLWNGKGSIDLDHAGKEGIINTARMSAWALAHAHARTGDAMAISAYMGDDDTFDNAIVTFAKQYADQNELDYEVFMDAIKSGRLPCAK</sequence>
<dbReference type="PANTHER" id="PTHR39441">
    <property type="entry name" value="DUF2252 DOMAIN-CONTAINING PROTEIN"/>
    <property type="match status" value="1"/>
</dbReference>
<protein>
    <recommendedName>
        <fullName evidence="3">DUF2252 domain-containing protein</fullName>
    </recommendedName>
</protein>
<dbReference type="Pfam" id="PF10009">
    <property type="entry name" value="DUF2252"/>
    <property type="match status" value="1"/>
</dbReference>
<accession>A0A2M9HA02</accession>
<dbReference type="InterPro" id="IPR018721">
    <property type="entry name" value="DUF2252"/>
</dbReference>
<dbReference type="PANTHER" id="PTHR39441:SF1">
    <property type="entry name" value="DUF2252 DOMAIN-CONTAINING PROTEIN"/>
    <property type="match status" value="1"/>
</dbReference>
<name>A0A2M9HA02_9BIFI</name>
<reference evidence="1 2" key="1">
    <citation type="submission" date="2017-10" db="EMBL/GenBank/DDBJ databases">
        <title>Draft genome sequences of strains TRE 1, TRE 9, TRE H and TRI 7, isolated from tamarins, belonging to four potential novel Bifidobacterium species.</title>
        <authorList>
            <person name="Mattarelli P."/>
            <person name="Modesto M."/>
            <person name="Puglisi E."/>
            <person name="Morelli L."/>
            <person name="Spezio C."/>
            <person name="Bonetti A."/>
            <person name="Sandri C."/>
        </authorList>
    </citation>
    <scope>NUCLEOTIDE SEQUENCE [LARGE SCALE GENOMIC DNA]</scope>
    <source>
        <strain evidence="2">TRE1</strain>
    </source>
</reference>
<evidence type="ECO:0000313" key="1">
    <source>
        <dbReference type="EMBL" id="PJM73645.1"/>
    </source>
</evidence>
<dbReference type="EMBL" id="PEBI01000001">
    <property type="protein sequence ID" value="PJM73645.1"/>
    <property type="molecule type" value="Genomic_DNA"/>
</dbReference>
<proteinExistence type="predicted"/>